<protein>
    <submittedName>
        <fullName evidence="2">Lipase family protein</fullName>
    </submittedName>
</protein>
<dbReference type="PANTHER" id="PTHR45856:SF24">
    <property type="entry name" value="FUNGAL LIPASE-LIKE DOMAIN-CONTAINING PROTEIN"/>
    <property type="match status" value="1"/>
</dbReference>
<reference evidence="2 3" key="1">
    <citation type="submission" date="2019-12" db="EMBL/GenBank/DDBJ databases">
        <title>Nocardia macrotermitis sp. nov. and Nocardia aurantia sp. nov., isolated from the gut of the fungus growing-termite Macrotermes natalensis.</title>
        <authorList>
            <person name="Christine B."/>
            <person name="Rene B."/>
        </authorList>
    </citation>
    <scope>NUCLEOTIDE SEQUENCE [LARGE SCALE GENOMIC DNA]</scope>
    <source>
        <strain evidence="2 3">DSM 102126</strain>
    </source>
</reference>
<evidence type="ECO:0000313" key="3">
    <source>
        <dbReference type="Proteomes" id="UP000431901"/>
    </source>
</evidence>
<dbReference type="AlphaFoldDB" id="A0A6I4W8R4"/>
<dbReference type="RefSeq" id="WP_161101627.1">
    <property type="nucleotide sequence ID" value="NZ_JBHLYI010000012.1"/>
</dbReference>
<dbReference type="SUPFAM" id="SSF53474">
    <property type="entry name" value="alpha/beta-Hydrolases"/>
    <property type="match status" value="1"/>
</dbReference>
<accession>A0A6I4W8R4</accession>
<keyword evidence="3" id="KW-1185">Reference proteome</keyword>
<dbReference type="InterPro" id="IPR002921">
    <property type="entry name" value="Fungal_lipase-type"/>
</dbReference>
<proteinExistence type="predicted"/>
<evidence type="ECO:0000313" key="2">
    <source>
        <dbReference type="EMBL" id="MXQ63474.1"/>
    </source>
</evidence>
<dbReference type="InterPro" id="IPR029058">
    <property type="entry name" value="AB_hydrolase_fold"/>
</dbReference>
<evidence type="ECO:0000259" key="1">
    <source>
        <dbReference type="Pfam" id="PF01764"/>
    </source>
</evidence>
<dbReference type="Proteomes" id="UP000431901">
    <property type="component" value="Unassembled WGS sequence"/>
</dbReference>
<feature type="domain" description="Fungal lipase-type" evidence="1">
    <location>
        <begin position="71"/>
        <end position="204"/>
    </location>
</feature>
<dbReference type="EMBL" id="WUTW01000001">
    <property type="protein sequence ID" value="MXQ63474.1"/>
    <property type="molecule type" value="Genomic_DNA"/>
</dbReference>
<dbReference type="GO" id="GO:0006629">
    <property type="term" value="P:lipid metabolic process"/>
    <property type="evidence" value="ECO:0007669"/>
    <property type="project" value="InterPro"/>
</dbReference>
<dbReference type="Pfam" id="PF01764">
    <property type="entry name" value="Lipase_3"/>
    <property type="match status" value="1"/>
</dbReference>
<name>A0A6I4W8R4_9ACTN</name>
<dbReference type="Gene3D" id="3.40.50.1820">
    <property type="entry name" value="alpha/beta hydrolase"/>
    <property type="match status" value="1"/>
</dbReference>
<dbReference type="CDD" id="cd00519">
    <property type="entry name" value="Lipase_3"/>
    <property type="match status" value="1"/>
</dbReference>
<dbReference type="PANTHER" id="PTHR45856">
    <property type="entry name" value="ALPHA/BETA-HYDROLASES SUPERFAMILY PROTEIN"/>
    <property type="match status" value="1"/>
</dbReference>
<dbReference type="OrthoDB" id="5522031at2"/>
<comment type="caution">
    <text evidence="2">The sequence shown here is derived from an EMBL/GenBank/DDBJ whole genome shotgun (WGS) entry which is preliminary data.</text>
</comment>
<sequence>MHVIPFDRSRLPFARHLAEAARLAYKEPGAVRRQAAAWGYSDVRTFCVPHQVPFPLEDTQAFAMGNAETVVVAFRGTEPGELRDWLTDCGALMVPYSCGDGMVHLGFEQALDAVWPQILTAVRELRTGDQKLWFTGHSLGGALAMLAAARMYFADPRLLADGVYTFGQPRTCDPVLARAYDTAFKGRMFRFVNNSDIVPKLPPDPLYRHVALEQYFDASGRLLPRPPSLLVRVCDALRGHLRSPASFGVDAFRDHGIGAYITCLAANAEPAHEADLPRAA</sequence>
<organism evidence="2 3">
    <name type="scientific">Actinomadura rayongensis</name>
    <dbReference type="NCBI Taxonomy" id="1429076"/>
    <lineage>
        <taxon>Bacteria</taxon>
        <taxon>Bacillati</taxon>
        <taxon>Actinomycetota</taxon>
        <taxon>Actinomycetes</taxon>
        <taxon>Streptosporangiales</taxon>
        <taxon>Thermomonosporaceae</taxon>
        <taxon>Actinomadura</taxon>
    </lineage>
</organism>
<dbReference type="InterPro" id="IPR051218">
    <property type="entry name" value="Sec_MonoDiacylglyc_Lipase"/>
</dbReference>
<gene>
    <name evidence="2" type="ORF">GQ466_05475</name>
</gene>